<evidence type="ECO:0000259" key="10">
    <source>
        <dbReference type="PROSITE" id="PS50109"/>
    </source>
</evidence>
<dbReference type="PROSITE" id="PS50110">
    <property type="entry name" value="RESPONSE_REGULATORY"/>
    <property type="match status" value="1"/>
</dbReference>
<dbReference type="SMART" id="SM00448">
    <property type="entry name" value="REC"/>
    <property type="match status" value="1"/>
</dbReference>
<organism evidence="14 15">
    <name type="scientific">Geothrix oryzae</name>
    <dbReference type="NCBI Taxonomy" id="2927975"/>
    <lineage>
        <taxon>Bacteria</taxon>
        <taxon>Pseudomonadati</taxon>
        <taxon>Acidobacteriota</taxon>
        <taxon>Holophagae</taxon>
        <taxon>Holophagales</taxon>
        <taxon>Holophagaceae</taxon>
        <taxon>Geothrix</taxon>
    </lineage>
</organism>
<dbReference type="Gene3D" id="3.30.565.10">
    <property type="entry name" value="Histidine kinase-like ATPase, C-terminal domain"/>
    <property type="match status" value="1"/>
</dbReference>
<keyword evidence="5" id="KW-0067">ATP-binding</keyword>
<dbReference type="NCBIfam" id="TIGR00229">
    <property type="entry name" value="sensory_box"/>
    <property type="match status" value="1"/>
</dbReference>
<dbReference type="SUPFAM" id="SSF52172">
    <property type="entry name" value="CheY-like"/>
    <property type="match status" value="1"/>
</dbReference>
<evidence type="ECO:0008006" key="16">
    <source>
        <dbReference type="Google" id="ProtNLM"/>
    </source>
</evidence>
<dbReference type="PANTHER" id="PTHR43065">
    <property type="entry name" value="SENSOR HISTIDINE KINASE"/>
    <property type="match status" value="1"/>
</dbReference>
<keyword evidence="4" id="KW-0418">Kinase</keyword>
<dbReference type="Pfam" id="PF00072">
    <property type="entry name" value="Response_reg"/>
    <property type="match status" value="1"/>
</dbReference>
<protein>
    <recommendedName>
        <fullName evidence="16">PAS domain S-box-containing protein</fullName>
    </recommendedName>
</protein>
<evidence type="ECO:0000313" key="14">
    <source>
        <dbReference type="EMBL" id="BDU70786.1"/>
    </source>
</evidence>
<dbReference type="InterPro" id="IPR005467">
    <property type="entry name" value="His_kinase_dom"/>
</dbReference>
<dbReference type="InterPro" id="IPR001806">
    <property type="entry name" value="Small_GTPase"/>
</dbReference>
<evidence type="ECO:0000259" key="12">
    <source>
        <dbReference type="PROSITE" id="PS50112"/>
    </source>
</evidence>
<dbReference type="PANTHER" id="PTHR43065:SF10">
    <property type="entry name" value="PEROXIDE STRESS-ACTIVATED HISTIDINE KINASE MAK3"/>
    <property type="match status" value="1"/>
</dbReference>
<dbReference type="InterPro" id="IPR013767">
    <property type="entry name" value="PAS_fold"/>
</dbReference>
<sequence>MVQFNTRANEILLKLVYYGPGLSGKTTNLKSLHAMCTDTQRGEMFSVNTQEDRTLFFDLLPINLGYIYGNAIHLQIYTVPGQVQYDASRRVVLGGADGVVFVADSSEAKMQDNVDSLSNLYHNLNANRLNIKQIPFVLQYNKRDLPDAMAVGVMNRRLNFRSVPYFESVASRGTGVLDTFLSITRETVGYTFKKYHLDKKIKDFDEMLNLIESNVRSSMRELPPPSETDPAPAPAPDATVLRHSNVSVADLVPGKIADAQELLEDALKSNMETARLYSELKQAKEALEKKNEESSQLYAQLDRANQDNLKTRKYLEGLVQNMAEAVISFAPDGRILTWNMAAERIFGYARPEIVGRNMAQLMPDHLVGELEQVVQQVSRGQVIHDAATTRMRKGGLAFPASITYAPVRSADDRILAFSAMVRDTSQTQALEDKLVHSQRHEALGRLVPSLFHEVANRLTPVLLESRLIAEAAMEPHQAEQAARLVQAVESVQSLLQPLQTVLNPPAPNRTPVQVNRLIQEAAALVEAKAQRMDASLELNLDPGLGETSLDATLVLQALTNLLLNGLQSVAGSPAKRLRVATRATGGNLQVVVQDTGPVLSEARQAELFDPAAAATPEALSLPVVDIIARQHGGRLTVRSQEGLGNAYLLELPLEASPAASPAAPATPAPAGLEGRRALVVDDETFLLECLVDALGAWGMEVSSSARGDEAIRELEQGSFDLIVSDIRMPGLSGVELFDWLRTQRPAMTKRILYTTGDSFDAKTRGFLEGNQLPYLGKPFDLKQLKQSLERLIGTPIDA</sequence>
<evidence type="ECO:0000256" key="8">
    <source>
        <dbReference type="SAM" id="Coils"/>
    </source>
</evidence>
<dbReference type="SUPFAM" id="SSF55874">
    <property type="entry name" value="ATPase domain of HSP90 chaperone/DNA topoisomerase II/histidine kinase"/>
    <property type="match status" value="1"/>
</dbReference>
<dbReference type="PROSITE" id="PS50113">
    <property type="entry name" value="PAC"/>
    <property type="match status" value="1"/>
</dbReference>
<evidence type="ECO:0000256" key="5">
    <source>
        <dbReference type="ARBA" id="ARBA00022840"/>
    </source>
</evidence>
<dbReference type="Proteomes" id="UP001242010">
    <property type="component" value="Chromosome"/>
</dbReference>
<dbReference type="PROSITE" id="PS50112">
    <property type="entry name" value="PAS"/>
    <property type="match status" value="1"/>
</dbReference>
<dbReference type="InterPro" id="IPR001789">
    <property type="entry name" value="Sig_transdc_resp-reg_receiver"/>
</dbReference>
<dbReference type="Pfam" id="PF00989">
    <property type="entry name" value="PAS"/>
    <property type="match status" value="1"/>
</dbReference>
<keyword evidence="2" id="KW-0808">Transferase</keyword>
<dbReference type="SUPFAM" id="SSF52540">
    <property type="entry name" value="P-loop containing nucleoside triphosphate hydrolases"/>
    <property type="match status" value="1"/>
</dbReference>
<keyword evidence="1 7" id="KW-0597">Phosphoprotein</keyword>
<dbReference type="CDD" id="cd00882">
    <property type="entry name" value="Ras_like_GTPase"/>
    <property type="match status" value="1"/>
</dbReference>
<name>A0ABN6V0B7_9BACT</name>
<dbReference type="SMART" id="SM00091">
    <property type="entry name" value="PAS"/>
    <property type="match status" value="1"/>
</dbReference>
<dbReference type="InterPro" id="IPR011006">
    <property type="entry name" value="CheY-like_superfamily"/>
</dbReference>
<dbReference type="CDD" id="cd00156">
    <property type="entry name" value="REC"/>
    <property type="match status" value="1"/>
</dbReference>
<dbReference type="InterPro" id="IPR036890">
    <property type="entry name" value="HATPase_C_sf"/>
</dbReference>
<feature type="domain" description="PAC" evidence="13">
    <location>
        <begin position="384"/>
        <end position="436"/>
    </location>
</feature>
<feature type="domain" description="PAS" evidence="12">
    <location>
        <begin position="311"/>
        <end position="381"/>
    </location>
</feature>
<dbReference type="Gene3D" id="3.30.450.20">
    <property type="entry name" value="PAS domain"/>
    <property type="match status" value="1"/>
</dbReference>
<dbReference type="EMBL" id="AP027079">
    <property type="protein sequence ID" value="BDU70786.1"/>
    <property type="molecule type" value="Genomic_DNA"/>
</dbReference>
<dbReference type="Gene3D" id="3.40.50.300">
    <property type="entry name" value="P-loop containing nucleotide triphosphate hydrolases"/>
    <property type="match status" value="1"/>
</dbReference>
<keyword evidence="3" id="KW-0547">Nucleotide-binding</keyword>
<feature type="compositionally biased region" description="Pro residues" evidence="9">
    <location>
        <begin position="222"/>
        <end position="235"/>
    </location>
</feature>
<evidence type="ECO:0000259" key="13">
    <source>
        <dbReference type="PROSITE" id="PS50113"/>
    </source>
</evidence>
<dbReference type="Gene3D" id="1.10.287.130">
    <property type="match status" value="1"/>
</dbReference>
<feature type="modified residue" description="4-aspartylphosphate" evidence="7">
    <location>
        <position position="725"/>
    </location>
</feature>
<evidence type="ECO:0000256" key="7">
    <source>
        <dbReference type="PROSITE-ProRule" id="PRU00169"/>
    </source>
</evidence>
<feature type="domain" description="Response regulatory" evidence="11">
    <location>
        <begin position="676"/>
        <end position="792"/>
    </location>
</feature>
<evidence type="ECO:0000313" key="15">
    <source>
        <dbReference type="Proteomes" id="UP001242010"/>
    </source>
</evidence>
<dbReference type="CDD" id="cd00130">
    <property type="entry name" value="PAS"/>
    <property type="match status" value="1"/>
</dbReference>
<dbReference type="PROSITE" id="PS50109">
    <property type="entry name" value="HIS_KIN"/>
    <property type="match status" value="1"/>
</dbReference>
<dbReference type="RefSeq" id="WP_286354486.1">
    <property type="nucleotide sequence ID" value="NZ_AP027079.1"/>
</dbReference>
<evidence type="ECO:0000259" key="11">
    <source>
        <dbReference type="PROSITE" id="PS50110"/>
    </source>
</evidence>
<reference evidence="15" key="1">
    <citation type="journal article" date="2023" name="Int. J. Syst. Evol. Microbiol.">
        <title>Mesoterricola silvestris gen. nov., sp. nov., Mesoterricola sediminis sp. nov., Geothrix oryzae sp. nov., Geothrix edaphica sp. nov., Geothrix rubra sp. nov., and Geothrix limicola sp. nov., six novel members of Acidobacteriota isolated from soils.</title>
        <authorList>
            <person name="Itoh H."/>
            <person name="Sugisawa Y."/>
            <person name="Mise K."/>
            <person name="Xu Z."/>
            <person name="Kuniyasu M."/>
            <person name="Ushijima N."/>
            <person name="Kawano K."/>
            <person name="Kobayashi E."/>
            <person name="Shiratori Y."/>
            <person name="Masuda Y."/>
            <person name="Senoo K."/>
        </authorList>
    </citation>
    <scope>NUCLEOTIDE SEQUENCE [LARGE SCALE GENOMIC DNA]</scope>
    <source>
        <strain evidence="15">Red222</strain>
    </source>
</reference>
<dbReference type="InterPro" id="IPR027417">
    <property type="entry name" value="P-loop_NTPase"/>
</dbReference>
<keyword evidence="6" id="KW-0902">Two-component regulatory system</keyword>
<proteinExistence type="predicted"/>
<evidence type="ECO:0000256" key="3">
    <source>
        <dbReference type="ARBA" id="ARBA00022741"/>
    </source>
</evidence>
<feature type="region of interest" description="Disordered" evidence="9">
    <location>
        <begin position="217"/>
        <end position="238"/>
    </location>
</feature>
<feature type="coiled-coil region" evidence="8">
    <location>
        <begin position="270"/>
        <end position="307"/>
    </location>
</feature>
<evidence type="ECO:0000256" key="6">
    <source>
        <dbReference type="ARBA" id="ARBA00023012"/>
    </source>
</evidence>
<evidence type="ECO:0000256" key="9">
    <source>
        <dbReference type="SAM" id="MobiDB-lite"/>
    </source>
</evidence>
<dbReference type="SUPFAM" id="SSF55785">
    <property type="entry name" value="PYP-like sensor domain (PAS domain)"/>
    <property type="match status" value="1"/>
</dbReference>
<dbReference type="SMART" id="SM00387">
    <property type="entry name" value="HATPase_c"/>
    <property type="match status" value="1"/>
</dbReference>
<dbReference type="Pfam" id="PF02518">
    <property type="entry name" value="HATPase_c"/>
    <property type="match status" value="1"/>
</dbReference>
<accession>A0ABN6V0B7</accession>
<dbReference type="PRINTS" id="PR00449">
    <property type="entry name" value="RASTRNSFRMNG"/>
</dbReference>
<dbReference type="InterPro" id="IPR003594">
    <property type="entry name" value="HATPase_dom"/>
</dbReference>
<evidence type="ECO:0000256" key="4">
    <source>
        <dbReference type="ARBA" id="ARBA00022777"/>
    </source>
</evidence>
<dbReference type="InterPro" id="IPR035965">
    <property type="entry name" value="PAS-like_dom_sf"/>
</dbReference>
<dbReference type="Gene3D" id="3.40.50.2300">
    <property type="match status" value="1"/>
</dbReference>
<gene>
    <name evidence="14" type="ORF">GETHOR_28870</name>
</gene>
<feature type="domain" description="Histidine kinase" evidence="10">
    <location>
        <begin position="449"/>
        <end position="655"/>
    </location>
</feature>
<dbReference type="InterPro" id="IPR000700">
    <property type="entry name" value="PAS-assoc_C"/>
</dbReference>
<evidence type="ECO:0000256" key="1">
    <source>
        <dbReference type="ARBA" id="ARBA00022553"/>
    </source>
</evidence>
<keyword evidence="8" id="KW-0175">Coiled coil</keyword>
<dbReference type="InterPro" id="IPR000014">
    <property type="entry name" value="PAS"/>
</dbReference>
<evidence type="ECO:0000256" key="2">
    <source>
        <dbReference type="ARBA" id="ARBA00022679"/>
    </source>
</evidence>
<keyword evidence="15" id="KW-1185">Reference proteome</keyword>
<dbReference type="Pfam" id="PF00071">
    <property type="entry name" value="Ras"/>
    <property type="match status" value="1"/>
</dbReference>